<dbReference type="InterPro" id="IPR046335">
    <property type="entry name" value="LacI/GalR-like_sensor"/>
</dbReference>
<evidence type="ECO:0000259" key="4">
    <source>
        <dbReference type="PROSITE" id="PS50932"/>
    </source>
</evidence>
<sequence>MTATGKPGAPKRPASLQMIADHLGLSAAAVSRVLNGAPAAKSIPKPTQDRILAAAKQFNYRPNVLARSLRRGHSMTVGVLLPEVSEGYATLVLAGVEQALLQAGYVFYLVSHHHQAERVENAQTMFVERFVDGIVAIDTVLARHTELPTITVSCPDEQEGMTNIVLNHRRAAELAIDHLSGLGHREIAFIKGQAFSSDTEPRWQAIRHAASRAGITVDPLLVASLEGDSPTHEPGYFAAQRLLASGSSFTALFTFNDVSAIGAIRALREAGLRVPQDVSVVGFDDVQSAAFQNPGLTTVRQPLKTMGMLAAETLVQRIAAPPEHPAPKQLVIDPEFVVRESTCPPAPRRKT</sequence>
<dbReference type="PROSITE" id="PS50932">
    <property type="entry name" value="HTH_LACI_2"/>
    <property type="match status" value="1"/>
</dbReference>
<keyword evidence="1" id="KW-0805">Transcription regulation</keyword>
<dbReference type="InterPro" id="IPR000843">
    <property type="entry name" value="HTH_LacI"/>
</dbReference>
<evidence type="ECO:0000256" key="3">
    <source>
        <dbReference type="ARBA" id="ARBA00023163"/>
    </source>
</evidence>
<evidence type="ECO:0000256" key="2">
    <source>
        <dbReference type="ARBA" id="ARBA00023125"/>
    </source>
</evidence>
<dbReference type="Pfam" id="PF00356">
    <property type="entry name" value="LacI"/>
    <property type="match status" value="1"/>
</dbReference>
<gene>
    <name evidence="5" type="ORF">SAMN05421819_2295</name>
</gene>
<evidence type="ECO:0000313" key="5">
    <source>
        <dbReference type="EMBL" id="SEG23028.1"/>
    </source>
</evidence>
<feature type="domain" description="HTH lacI-type" evidence="4">
    <location>
        <begin position="14"/>
        <end position="71"/>
    </location>
</feature>
<dbReference type="PANTHER" id="PTHR30146">
    <property type="entry name" value="LACI-RELATED TRANSCRIPTIONAL REPRESSOR"/>
    <property type="match status" value="1"/>
</dbReference>
<keyword evidence="6" id="KW-1185">Reference proteome</keyword>
<dbReference type="SMART" id="SM00354">
    <property type="entry name" value="HTH_LACI"/>
    <property type="match status" value="1"/>
</dbReference>
<dbReference type="SUPFAM" id="SSF53822">
    <property type="entry name" value="Periplasmic binding protein-like I"/>
    <property type="match status" value="1"/>
</dbReference>
<dbReference type="Pfam" id="PF13377">
    <property type="entry name" value="Peripla_BP_3"/>
    <property type="match status" value="1"/>
</dbReference>
<reference evidence="5 6" key="1">
    <citation type="submission" date="2016-10" db="EMBL/GenBank/DDBJ databases">
        <authorList>
            <person name="de Groot N.N."/>
        </authorList>
    </citation>
    <scope>NUCLEOTIDE SEQUENCE [LARGE SCALE GENOMIC DNA]</scope>
    <source>
        <strain evidence="5 6">DSM 22489</strain>
    </source>
</reference>
<dbReference type="GO" id="GO:0003700">
    <property type="term" value="F:DNA-binding transcription factor activity"/>
    <property type="evidence" value="ECO:0007669"/>
    <property type="project" value="TreeGrafter"/>
</dbReference>
<accession>A0A1H5YG54</accession>
<evidence type="ECO:0000256" key="1">
    <source>
        <dbReference type="ARBA" id="ARBA00023015"/>
    </source>
</evidence>
<organism evidence="5 6">
    <name type="scientific">Bryocella elongata</name>
    <dbReference type="NCBI Taxonomy" id="863522"/>
    <lineage>
        <taxon>Bacteria</taxon>
        <taxon>Pseudomonadati</taxon>
        <taxon>Acidobacteriota</taxon>
        <taxon>Terriglobia</taxon>
        <taxon>Terriglobales</taxon>
        <taxon>Acidobacteriaceae</taxon>
        <taxon>Bryocella</taxon>
    </lineage>
</organism>
<keyword evidence="3" id="KW-0804">Transcription</keyword>
<dbReference type="Gene3D" id="3.40.50.2300">
    <property type="match status" value="2"/>
</dbReference>
<dbReference type="InterPro" id="IPR010982">
    <property type="entry name" value="Lambda_DNA-bd_dom_sf"/>
</dbReference>
<dbReference type="Gene3D" id="1.10.260.40">
    <property type="entry name" value="lambda repressor-like DNA-binding domains"/>
    <property type="match status" value="1"/>
</dbReference>
<proteinExistence type="predicted"/>
<name>A0A1H5YG54_9BACT</name>
<dbReference type="PANTHER" id="PTHR30146:SF109">
    <property type="entry name" value="HTH-TYPE TRANSCRIPTIONAL REGULATOR GALS"/>
    <property type="match status" value="1"/>
</dbReference>
<dbReference type="CDD" id="cd01392">
    <property type="entry name" value="HTH_LacI"/>
    <property type="match status" value="1"/>
</dbReference>
<dbReference type="CDD" id="cd06267">
    <property type="entry name" value="PBP1_LacI_sugar_binding-like"/>
    <property type="match status" value="1"/>
</dbReference>
<dbReference type="SUPFAM" id="SSF47413">
    <property type="entry name" value="lambda repressor-like DNA-binding domains"/>
    <property type="match status" value="1"/>
</dbReference>
<dbReference type="AlphaFoldDB" id="A0A1H5YG54"/>
<dbReference type="GO" id="GO:0000976">
    <property type="term" value="F:transcription cis-regulatory region binding"/>
    <property type="evidence" value="ECO:0007669"/>
    <property type="project" value="TreeGrafter"/>
</dbReference>
<dbReference type="Proteomes" id="UP000236728">
    <property type="component" value="Unassembled WGS sequence"/>
</dbReference>
<dbReference type="InterPro" id="IPR028082">
    <property type="entry name" value="Peripla_BP_I"/>
</dbReference>
<evidence type="ECO:0000313" key="6">
    <source>
        <dbReference type="Proteomes" id="UP000236728"/>
    </source>
</evidence>
<protein>
    <submittedName>
        <fullName evidence="5">Transcriptional regulator, LacI family</fullName>
    </submittedName>
</protein>
<dbReference type="EMBL" id="FNVA01000003">
    <property type="protein sequence ID" value="SEG23028.1"/>
    <property type="molecule type" value="Genomic_DNA"/>
</dbReference>
<keyword evidence="2" id="KW-0238">DNA-binding</keyword>